<dbReference type="NCBIfam" id="TIGR02944">
    <property type="entry name" value="suf_reg_Xantho"/>
    <property type="match status" value="1"/>
</dbReference>
<dbReference type="InterPro" id="IPR036388">
    <property type="entry name" value="WH-like_DNA-bd_sf"/>
</dbReference>
<dbReference type="GO" id="GO:0005829">
    <property type="term" value="C:cytosol"/>
    <property type="evidence" value="ECO:0007669"/>
    <property type="project" value="TreeGrafter"/>
</dbReference>
<dbReference type="PANTHER" id="PTHR33221:SF2">
    <property type="entry name" value="TRANSCRIPTIONAL REGULATOR"/>
    <property type="match status" value="1"/>
</dbReference>
<dbReference type="SUPFAM" id="SSF46785">
    <property type="entry name" value="Winged helix' DNA-binding domain"/>
    <property type="match status" value="1"/>
</dbReference>
<dbReference type="KEGG" id="vcw:GJQ55_04655"/>
<evidence type="ECO:0000313" key="1">
    <source>
        <dbReference type="EMBL" id="QQD23811.1"/>
    </source>
</evidence>
<sequence length="156" mass="16808">MLRISKLTDYGVVVLSQLADAGSVKLSTDDLVSQTGLALPTVRKVMKALADSGLVIAQRGAHGGYRLARAPAQIRMLDVVQAFEGPVALTECAAEEHQCEITASCSLASNWGGINQLLTQVLARVTLQDIRNPQRQEQLIRDTVPLTSFIELVNVV</sequence>
<evidence type="ECO:0000313" key="2">
    <source>
        <dbReference type="Proteomes" id="UP000596074"/>
    </source>
</evidence>
<name>A0A9E8JRQ1_9GAMM</name>
<dbReference type="Proteomes" id="UP000596074">
    <property type="component" value="Chromosome"/>
</dbReference>
<proteinExistence type="predicted"/>
<protein>
    <submittedName>
        <fullName evidence="1">SUF system Fe-S cluster assembly regulator</fullName>
    </submittedName>
</protein>
<organism evidence="1 2">
    <name type="scientific">Venatoribacter cucullus</name>
    <dbReference type="NCBI Taxonomy" id="2661630"/>
    <lineage>
        <taxon>Bacteria</taxon>
        <taxon>Pseudomonadati</taxon>
        <taxon>Pseudomonadota</taxon>
        <taxon>Gammaproteobacteria</taxon>
        <taxon>Oceanospirillales</taxon>
        <taxon>Oceanospirillaceae</taxon>
        <taxon>Venatoribacter</taxon>
    </lineage>
</organism>
<dbReference type="InterPro" id="IPR014290">
    <property type="entry name" value="SUF_FeS_clus_asmbl_reg"/>
</dbReference>
<dbReference type="PANTHER" id="PTHR33221">
    <property type="entry name" value="WINGED HELIX-TURN-HELIX TRANSCRIPTIONAL REGULATOR, RRF2 FAMILY"/>
    <property type="match status" value="1"/>
</dbReference>
<dbReference type="RefSeq" id="WP_228346352.1">
    <property type="nucleotide sequence ID" value="NZ_CP045550.1"/>
</dbReference>
<accession>A0A9E8JRQ1</accession>
<gene>
    <name evidence="1" type="ORF">GJQ55_04655</name>
</gene>
<dbReference type="Pfam" id="PF02082">
    <property type="entry name" value="Rrf2"/>
    <property type="match status" value="1"/>
</dbReference>
<keyword evidence="2" id="KW-1185">Reference proteome</keyword>
<dbReference type="InterPro" id="IPR000944">
    <property type="entry name" value="Tscrpt_reg_Rrf2"/>
</dbReference>
<dbReference type="PROSITE" id="PS51197">
    <property type="entry name" value="HTH_RRF2_2"/>
    <property type="match status" value="1"/>
</dbReference>
<reference evidence="1 2" key="1">
    <citation type="submission" date="2019-11" db="EMBL/GenBank/DDBJ databases">
        <title>Venatorbacter sp. nov. a predator of Campylobacter and other Gram-negative bacteria.</title>
        <authorList>
            <person name="Saeedi A."/>
            <person name="Cummings N.J."/>
            <person name="Connerton I.F."/>
            <person name="Connerton P.L."/>
        </authorList>
    </citation>
    <scope>NUCLEOTIDE SEQUENCE [LARGE SCALE GENOMIC DNA]</scope>
    <source>
        <strain evidence="1">XL5</strain>
    </source>
</reference>
<dbReference type="NCBIfam" id="TIGR00738">
    <property type="entry name" value="rrf2_super"/>
    <property type="match status" value="1"/>
</dbReference>
<dbReference type="InterPro" id="IPR036390">
    <property type="entry name" value="WH_DNA-bd_sf"/>
</dbReference>
<dbReference type="InterPro" id="IPR030489">
    <property type="entry name" value="TR_Rrf2-type_CS"/>
</dbReference>
<dbReference type="PROSITE" id="PS01332">
    <property type="entry name" value="HTH_RRF2_1"/>
    <property type="match status" value="1"/>
</dbReference>
<dbReference type="Gene3D" id="1.10.10.10">
    <property type="entry name" value="Winged helix-like DNA-binding domain superfamily/Winged helix DNA-binding domain"/>
    <property type="match status" value="1"/>
</dbReference>
<dbReference type="EMBL" id="CP046056">
    <property type="protein sequence ID" value="QQD23811.1"/>
    <property type="molecule type" value="Genomic_DNA"/>
</dbReference>
<dbReference type="GO" id="GO:0003700">
    <property type="term" value="F:DNA-binding transcription factor activity"/>
    <property type="evidence" value="ECO:0007669"/>
    <property type="project" value="TreeGrafter"/>
</dbReference>
<dbReference type="AlphaFoldDB" id="A0A9E8JRQ1"/>